<organism evidence="2 3">
    <name type="scientific">Alcaligenes aquatilis</name>
    <dbReference type="NCBI Taxonomy" id="323284"/>
    <lineage>
        <taxon>Bacteria</taxon>
        <taxon>Pseudomonadati</taxon>
        <taxon>Pseudomonadota</taxon>
        <taxon>Betaproteobacteria</taxon>
        <taxon>Burkholderiales</taxon>
        <taxon>Alcaligenaceae</taxon>
        <taxon>Alcaligenes</taxon>
    </lineage>
</organism>
<dbReference type="Proteomes" id="UP000268070">
    <property type="component" value="Chromosome"/>
</dbReference>
<dbReference type="Pfam" id="PF23296">
    <property type="entry name" value="DUF7079"/>
    <property type="match status" value="1"/>
</dbReference>
<gene>
    <name evidence="2" type="ORF">D3M96_10130</name>
</gene>
<dbReference type="AlphaFoldDB" id="A0A3G2HV20"/>
<sequence>MGDRPSDKQLCEALSELFVDRPVNYQAIANVAKHFSVHHVERALFEWVAPVCYSNALAPIPLIWTGFEPDQLWRDIVAHRQARASAGLFRRVCWYAQQRFLRYYFVNEWRELSLYLSSGNPPIFNDR</sequence>
<name>A0A3G2HV20_9BURK</name>
<accession>A0A3G2HV20</accession>
<dbReference type="EMBL" id="CP032153">
    <property type="protein sequence ID" value="AYN20849.1"/>
    <property type="molecule type" value="Genomic_DNA"/>
</dbReference>
<dbReference type="InterPro" id="IPR055507">
    <property type="entry name" value="DUF7079"/>
</dbReference>
<dbReference type="KEGG" id="aaqu:D3M96_10130"/>
<reference evidence="2 3" key="1">
    <citation type="submission" date="2018-09" db="EMBL/GenBank/DDBJ databases">
        <title>Complete genome sequence of the hydrocarbonoclastic bacterium Alcaligenes aquatilis QD168, isolated from a crude-oil polluted marine sediment of Central Chile.</title>
        <authorList>
            <person name="Duran R.E."/>
            <person name="Barra B."/>
            <person name="Salva-Serra F."/>
            <person name="Mendez V."/>
            <person name="Moore E.R.B."/>
            <person name="Seeger M."/>
        </authorList>
    </citation>
    <scope>NUCLEOTIDE SEQUENCE [LARGE SCALE GENOMIC DNA]</scope>
    <source>
        <strain evidence="2 3">QD168</strain>
    </source>
</reference>
<dbReference type="RefSeq" id="WP_121738868.1">
    <property type="nucleotide sequence ID" value="NZ_CP032153.1"/>
</dbReference>
<feature type="domain" description="DUF7079" evidence="1">
    <location>
        <begin position="7"/>
        <end position="113"/>
    </location>
</feature>
<dbReference type="OrthoDB" id="8684941at2"/>
<evidence type="ECO:0000313" key="3">
    <source>
        <dbReference type="Proteomes" id="UP000268070"/>
    </source>
</evidence>
<evidence type="ECO:0000259" key="1">
    <source>
        <dbReference type="Pfam" id="PF23296"/>
    </source>
</evidence>
<protein>
    <recommendedName>
        <fullName evidence="1">DUF7079 domain-containing protein</fullName>
    </recommendedName>
</protein>
<evidence type="ECO:0000313" key="2">
    <source>
        <dbReference type="EMBL" id="AYN20849.1"/>
    </source>
</evidence>
<proteinExistence type="predicted"/>